<dbReference type="AlphaFoldDB" id="A0A6C0IKW4"/>
<evidence type="ECO:0000313" key="1">
    <source>
        <dbReference type="EMBL" id="QHT93459.1"/>
    </source>
</evidence>
<dbReference type="EMBL" id="MN740207">
    <property type="protein sequence ID" value="QHT93459.1"/>
    <property type="molecule type" value="Genomic_DNA"/>
</dbReference>
<organism evidence="1">
    <name type="scientific">viral metagenome</name>
    <dbReference type="NCBI Taxonomy" id="1070528"/>
    <lineage>
        <taxon>unclassified sequences</taxon>
        <taxon>metagenomes</taxon>
        <taxon>organismal metagenomes</taxon>
    </lineage>
</organism>
<name>A0A6C0IKW4_9ZZZZ</name>
<sequence length="209" mass="24940">MAEIVAQNNVCVDMIDFVYRLPRDLHPCIQSFLKVELDYANYEEKYTWEEVEYMLNDVLPWGPDFCCHLFKKFEKLGDNLELFYPNATSDTELRLLRKTWHDERKVGVSFDKIDWFTPDYIKMHPGKKWYLDDDGTNYEALAKMITTVMRKFDEWYWRSYSATGVDHDMLTHIVNVYDTLEKYAHMDDDEFDEDDNSIEEASTGLYPVV</sequence>
<proteinExistence type="predicted"/>
<reference evidence="1" key="1">
    <citation type="journal article" date="2020" name="Nature">
        <title>Giant virus diversity and host interactions through global metagenomics.</title>
        <authorList>
            <person name="Schulz F."/>
            <person name="Roux S."/>
            <person name="Paez-Espino D."/>
            <person name="Jungbluth S."/>
            <person name="Walsh D.A."/>
            <person name="Denef V.J."/>
            <person name="McMahon K.D."/>
            <person name="Konstantinidis K.T."/>
            <person name="Eloe-Fadrosh E.A."/>
            <person name="Kyrpides N.C."/>
            <person name="Woyke T."/>
        </authorList>
    </citation>
    <scope>NUCLEOTIDE SEQUENCE</scope>
    <source>
        <strain evidence="1">GVMAG-M-3300024252-29</strain>
    </source>
</reference>
<accession>A0A6C0IKW4</accession>
<protein>
    <submittedName>
        <fullName evidence="1">Uncharacterized protein</fullName>
    </submittedName>
</protein>